<keyword evidence="2" id="KW-1185">Reference proteome</keyword>
<protein>
    <submittedName>
        <fullName evidence="1">Uncharacterized protein</fullName>
    </submittedName>
</protein>
<comment type="caution">
    <text evidence="1">The sequence shown here is derived from an EMBL/GenBank/DDBJ whole genome shotgun (WGS) entry which is preliminary data.</text>
</comment>
<reference evidence="1" key="1">
    <citation type="submission" date="2023-04" db="EMBL/GenBank/DDBJ databases">
        <title>A chromosome-level genome assembly of the parasitoid wasp Eretmocerus hayati.</title>
        <authorList>
            <person name="Zhong Y."/>
            <person name="Liu S."/>
            <person name="Liu Y."/>
        </authorList>
    </citation>
    <scope>NUCLEOTIDE SEQUENCE</scope>
    <source>
        <strain evidence="1">ZJU_SS_LIU_2023</strain>
    </source>
</reference>
<sequence>MATVKKLKYAIIQVPQGSAGFVKSTIVGVSSKFLEDLPGNKSEVRMIQKPTKYQDYQLIHEISKLDADAPGDWLYSPCVVLFYHSEWHQVGQALDMIGRASAQESIQEEVVAHQDQTAPVPPLTPLVRGKAVAAQENIMDALKKVPKLNKPSSNTAHHSVASTSPPLDVTDPEIHGKKVLEIVGDLQTEKTEEIEIDSPMFDDLYKPFVSTTNKEIGGLKCTRLIFGDFFSDCTIKMMTSTKASSNDKTKNVLKNTNFMRCLKDAYYHIFGAKVAAELEGYASMIINCGHDWDGKRKGGSSQGGTAKRRSGPEPNGKENHDRGENSGSSPSDNRS</sequence>
<gene>
    <name evidence="1" type="ORF">QAD02_003020</name>
</gene>
<name>A0ACC2NLG7_9HYME</name>
<dbReference type="Proteomes" id="UP001239111">
    <property type="component" value="Chromosome 3"/>
</dbReference>
<dbReference type="EMBL" id="CM056743">
    <property type="protein sequence ID" value="KAJ8671761.1"/>
    <property type="molecule type" value="Genomic_DNA"/>
</dbReference>
<evidence type="ECO:0000313" key="1">
    <source>
        <dbReference type="EMBL" id="KAJ8671761.1"/>
    </source>
</evidence>
<accession>A0ACC2NLG7</accession>
<organism evidence="1 2">
    <name type="scientific">Eretmocerus hayati</name>
    <dbReference type="NCBI Taxonomy" id="131215"/>
    <lineage>
        <taxon>Eukaryota</taxon>
        <taxon>Metazoa</taxon>
        <taxon>Ecdysozoa</taxon>
        <taxon>Arthropoda</taxon>
        <taxon>Hexapoda</taxon>
        <taxon>Insecta</taxon>
        <taxon>Pterygota</taxon>
        <taxon>Neoptera</taxon>
        <taxon>Endopterygota</taxon>
        <taxon>Hymenoptera</taxon>
        <taxon>Apocrita</taxon>
        <taxon>Proctotrupomorpha</taxon>
        <taxon>Chalcidoidea</taxon>
        <taxon>Aphelinidae</taxon>
        <taxon>Aphelininae</taxon>
        <taxon>Eretmocerus</taxon>
    </lineage>
</organism>
<evidence type="ECO:0000313" key="2">
    <source>
        <dbReference type="Proteomes" id="UP001239111"/>
    </source>
</evidence>
<proteinExistence type="predicted"/>